<dbReference type="InterPro" id="IPR023214">
    <property type="entry name" value="HAD_sf"/>
</dbReference>
<comment type="caution">
    <text evidence="2">The sequence shown here is derived from an EMBL/GenBank/DDBJ whole genome shotgun (WGS) entry which is preliminary data.</text>
</comment>
<dbReference type="EMBL" id="DTAD01000022">
    <property type="protein sequence ID" value="HGN89874.1"/>
    <property type="molecule type" value="Genomic_DNA"/>
</dbReference>
<dbReference type="EMBL" id="DRXG01000021">
    <property type="protein sequence ID" value="HHN51910.1"/>
    <property type="molecule type" value="Genomic_DNA"/>
</dbReference>
<reference evidence="2" key="1">
    <citation type="journal article" date="2020" name="mSystems">
        <title>Genome- and Community-Level Interaction Insights into Carbon Utilization and Element Cycling Functions of Hydrothermarchaeota in Hydrothermal Sediment.</title>
        <authorList>
            <person name="Zhou Z."/>
            <person name="Liu Y."/>
            <person name="Xu W."/>
            <person name="Pan J."/>
            <person name="Luo Z.H."/>
            <person name="Li M."/>
        </authorList>
    </citation>
    <scope>NUCLEOTIDE SEQUENCE [LARGE SCALE GENOMIC DNA]</scope>
    <source>
        <strain evidence="3">SpSt-1073</strain>
        <strain evidence="2">SpSt-613</strain>
        <strain evidence="1">SpSt-669</strain>
    </source>
</reference>
<keyword evidence="2" id="KW-0378">Hydrolase</keyword>
<dbReference type="InterPro" id="IPR036412">
    <property type="entry name" value="HAD-like_sf"/>
</dbReference>
<name>A0A7C4I4N8_CALS0</name>
<dbReference type="SUPFAM" id="SSF56784">
    <property type="entry name" value="HAD-like"/>
    <property type="match status" value="1"/>
</dbReference>
<dbReference type="Pfam" id="PF00702">
    <property type="entry name" value="Hydrolase"/>
    <property type="match status" value="1"/>
</dbReference>
<organism evidence="2">
    <name type="scientific">Caldiarchaeum subterraneum</name>
    <dbReference type="NCBI Taxonomy" id="311458"/>
    <lineage>
        <taxon>Archaea</taxon>
        <taxon>Nitrososphaerota</taxon>
        <taxon>Candidatus Caldarchaeales</taxon>
        <taxon>Candidatus Caldarchaeaceae</taxon>
        <taxon>Candidatus Caldarchaeum</taxon>
    </lineage>
</organism>
<evidence type="ECO:0000313" key="3">
    <source>
        <dbReference type="EMBL" id="HHN51910.1"/>
    </source>
</evidence>
<dbReference type="InterPro" id="IPR050155">
    <property type="entry name" value="HAD-like_hydrolase_sf"/>
</dbReference>
<proteinExistence type="predicted"/>
<evidence type="ECO:0000313" key="1">
    <source>
        <dbReference type="EMBL" id="HGL41157.1"/>
    </source>
</evidence>
<dbReference type="GO" id="GO:0008967">
    <property type="term" value="F:phosphoglycolate phosphatase activity"/>
    <property type="evidence" value="ECO:0007669"/>
    <property type="project" value="TreeGrafter"/>
</dbReference>
<dbReference type="PANTHER" id="PTHR43434">
    <property type="entry name" value="PHOSPHOGLYCOLATE PHOSPHATASE"/>
    <property type="match status" value="1"/>
</dbReference>
<dbReference type="AlphaFoldDB" id="A0A7C4I4N8"/>
<dbReference type="SFLD" id="SFLDS00003">
    <property type="entry name" value="Haloacid_Dehalogenase"/>
    <property type="match status" value="1"/>
</dbReference>
<dbReference type="PANTHER" id="PTHR43434:SF1">
    <property type="entry name" value="PHOSPHOGLYCOLATE PHOSPHATASE"/>
    <property type="match status" value="1"/>
</dbReference>
<protein>
    <submittedName>
        <fullName evidence="2">HAD family hydrolase</fullName>
    </submittedName>
</protein>
<dbReference type="SFLD" id="SFLDG01129">
    <property type="entry name" value="C1.5:_HAD__Beta-PGM__Phosphata"/>
    <property type="match status" value="1"/>
</dbReference>
<gene>
    <name evidence="3" type="ORF">ENM30_01210</name>
    <name evidence="2" type="ORF">ENT82_01935</name>
    <name evidence="1" type="ORF">ENU43_05790</name>
</gene>
<dbReference type="EMBL" id="DTCM01000074">
    <property type="protein sequence ID" value="HGL41157.1"/>
    <property type="molecule type" value="Genomic_DNA"/>
</dbReference>
<dbReference type="Gene3D" id="3.40.50.1000">
    <property type="entry name" value="HAD superfamily/HAD-like"/>
    <property type="match status" value="1"/>
</dbReference>
<accession>A0A7C4I4N8</accession>
<sequence>MPRNSLKAIFLDIDGTLYRSSDYEQHLLTSSVMVIAECLGIDRAEAFKKLYETKKIHKTVSKSVEVLGIDRRKFYSLLAENVQPCRYLSPDPSLKRFFAEVRDRRLFVGLHTNSGKKLALKVLGCLGVDDGCYDALVTSDDAEPKPSLEGFRLLLSMAGVSPEEALYVGDRCEVELEPAKRLGMRTAEIHTSGCPYADIHLNSLQELLSII</sequence>
<dbReference type="Gene3D" id="1.10.150.520">
    <property type="match status" value="1"/>
</dbReference>
<dbReference type="GO" id="GO:0006281">
    <property type="term" value="P:DNA repair"/>
    <property type="evidence" value="ECO:0007669"/>
    <property type="project" value="TreeGrafter"/>
</dbReference>
<evidence type="ECO:0000313" key="2">
    <source>
        <dbReference type="EMBL" id="HGN89874.1"/>
    </source>
</evidence>